<evidence type="ECO:0000256" key="1">
    <source>
        <dbReference type="ARBA" id="ARBA00022801"/>
    </source>
</evidence>
<dbReference type="Gene3D" id="3.40.630.10">
    <property type="entry name" value="Zn peptidases"/>
    <property type="match status" value="1"/>
</dbReference>
<dbReference type="InterPro" id="IPR036264">
    <property type="entry name" value="Bact_exopeptidase_dim_dom"/>
</dbReference>
<dbReference type="PANTHER" id="PTHR11014">
    <property type="entry name" value="PEPTIDASE M20 FAMILY MEMBER"/>
    <property type="match status" value="1"/>
</dbReference>
<organism evidence="3">
    <name type="scientific">hydrothermal vent metagenome</name>
    <dbReference type="NCBI Taxonomy" id="652676"/>
    <lineage>
        <taxon>unclassified sequences</taxon>
        <taxon>metagenomes</taxon>
        <taxon>ecological metagenomes</taxon>
    </lineage>
</organism>
<dbReference type="EC" id="3.5.1.47" evidence="3"/>
<evidence type="ECO:0000313" key="3">
    <source>
        <dbReference type="EMBL" id="VAV83777.1"/>
    </source>
</evidence>
<protein>
    <submittedName>
        <fullName evidence="3">N-acetyl-L,L-diaminopimelate deacetylase</fullName>
        <ecNumber evidence="3">3.5.1.47</ecNumber>
    </submittedName>
</protein>
<sequence length="407" mass="43687">MIEEIRKRAREIEERVVKFRREIHSQPELSGKEEKTARFIAAVLEDNDIEIETGVGGNGIVGIIRGGNTGGRNGGKGSDVIAIRADMDALPIGERGNCSYASKVEGVMHACGHDVHSAILMGAAIVLGGLREKLTGDVKLIFQPEEEVIPGGALAMIEAGVLENPRPSAMVALHCCTELDAGFIGHKEGIVTASCDFIKISIFGTSGHSSRPHQTVDAILVAALVINAIHHIVSRRTDPLHHVAISLGTIKGGNAPNIIADNVEITGTVRVLSPELRAVMPELIEQTIKGITMSVGGTYDFQYNYGHPSVVNDGELNEVVRCSALDLFGKEHTINMKDPQMGAEDFAYYAEKVPAMLFRLGTGNKAKGVTSPLHSSCFDIDESALSVGVQMMSLIACKFFELKRNQA</sequence>
<evidence type="ECO:0000259" key="2">
    <source>
        <dbReference type="Pfam" id="PF07687"/>
    </source>
</evidence>
<dbReference type="PIRSF" id="PIRSF005962">
    <property type="entry name" value="Pept_M20D_amidohydro"/>
    <property type="match status" value="1"/>
</dbReference>
<keyword evidence="1 3" id="KW-0378">Hydrolase</keyword>
<dbReference type="SUPFAM" id="SSF53187">
    <property type="entry name" value="Zn-dependent exopeptidases"/>
    <property type="match status" value="1"/>
</dbReference>
<reference evidence="3" key="1">
    <citation type="submission" date="2018-06" db="EMBL/GenBank/DDBJ databases">
        <authorList>
            <person name="Zhirakovskaya E."/>
        </authorList>
    </citation>
    <scope>NUCLEOTIDE SEQUENCE</scope>
</reference>
<dbReference type="EMBL" id="UOEA01000050">
    <property type="protein sequence ID" value="VAV83777.1"/>
    <property type="molecule type" value="Genomic_DNA"/>
</dbReference>
<gene>
    <name evidence="3" type="ORF">MNBD_DELTA01-549</name>
</gene>
<dbReference type="Pfam" id="PF07687">
    <property type="entry name" value="M20_dimer"/>
    <property type="match status" value="1"/>
</dbReference>
<dbReference type="InterPro" id="IPR017439">
    <property type="entry name" value="Amidohydrolase"/>
</dbReference>
<dbReference type="Pfam" id="PF01546">
    <property type="entry name" value="Peptidase_M20"/>
    <property type="match status" value="1"/>
</dbReference>
<accession>A0A3B0QW37</accession>
<dbReference type="InterPro" id="IPR011650">
    <property type="entry name" value="Peptidase_M20_dimer"/>
</dbReference>
<dbReference type="InterPro" id="IPR002933">
    <property type="entry name" value="Peptidase_M20"/>
</dbReference>
<feature type="domain" description="Peptidase M20 dimerisation" evidence="2">
    <location>
        <begin position="199"/>
        <end position="282"/>
    </location>
</feature>
<dbReference type="Gene3D" id="3.30.70.360">
    <property type="match status" value="1"/>
</dbReference>
<proteinExistence type="predicted"/>
<name>A0A3B0QW37_9ZZZZ</name>
<dbReference type="PANTHER" id="PTHR11014:SF63">
    <property type="entry name" value="METALLOPEPTIDASE, PUTATIVE (AFU_ORTHOLOGUE AFUA_6G09600)-RELATED"/>
    <property type="match status" value="1"/>
</dbReference>
<dbReference type="SUPFAM" id="SSF55031">
    <property type="entry name" value="Bacterial exopeptidase dimerisation domain"/>
    <property type="match status" value="1"/>
</dbReference>
<dbReference type="NCBIfam" id="TIGR01891">
    <property type="entry name" value="amidohydrolases"/>
    <property type="match status" value="1"/>
</dbReference>
<dbReference type="GO" id="GO:0050118">
    <property type="term" value="F:N-acetyldiaminopimelate deacetylase activity"/>
    <property type="evidence" value="ECO:0007669"/>
    <property type="project" value="UniProtKB-EC"/>
</dbReference>
<dbReference type="FunFam" id="3.30.70.360:FF:000001">
    <property type="entry name" value="N-acetyldiaminopimelate deacetylase"/>
    <property type="match status" value="1"/>
</dbReference>
<dbReference type="AlphaFoldDB" id="A0A3B0QW37"/>